<dbReference type="PROSITE" id="PS50045">
    <property type="entry name" value="SIGMA54_INTERACT_4"/>
    <property type="match status" value="1"/>
</dbReference>
<dbReference type="GO" id="GO:0005737">
    <property type="term" value="C:cytoplasm"/>
    <property type="evidence" value="ECO:0007669"/>
    <property type="project" value="InterPro"/>
</dbReference>
<dbReference type="InterPro" id="IPR013767">
    <property type="entry name" value="PAS_fold"/>
</dbReference>
<feature type="domain" description="PAS" evidence="7">
    <location>
        <begin position="226"/>
        <end position="278"/>
    </location>
</feature>
<dbReference type="PROSITE" id="PS00676">
    <property type="entry name" value="SIGMA54_INTERACT_2"/>
    <property type="match status" value="1"/>
</dbReference>
<dbReference type="GO" id="GO:0043565">
    <property type="term" value="F:sequence-specific DNA binding"/>
    <property type="evidence" value="ECO:0007669"/>
    <property type="project" value="InterPro"/>
</dbReference>
<dbReference type="CDD" id="cd00130">
    <property type="entry name" value="PAS"/>
    <property type="match status" value="1"/>
</dbReference>
<dbReference type="NCBIfam" id="TIGR00229">
    <property type="entry name" value="sensory_box"/>
    <property type="match status" value="1"/>
</dbReference>
<dbReference type="InterPro" id="IPR000014">
    <property type="entry name" value="PAS"/>
</dbReference>
<dbReference type="InterPro" id="IPR012704">
    <property type="entry name" value="Sig_transdc_resp-reg_PrpR"/>
</dbReference>
<dbReference type="HOGENOM" id="CLU_000445_8_5_4"/>
<evidence type="ECO:0000313" key="8">
    <source>
        <dbReference type="EMBL" id="EGP43633.1"/>
    </source>
</evidence>
<reference evidence="8 9" key="1">
    <citation type="submission" date="2011-06" db="EMBL/GenBank/DDBJ databases">
        <authorList>
            <person name="Bador J."/>
            <person name="Amoureux L."/>
            <person name="Neuwirth C."/>
        </authorList>
    </citation>
    <scope>NUCLEOTIDE SEQUENCE [LARGE SCALE GENOMIC DNA]</scope>
    <source>
        <strain evidence="8 9">AXX-A</strain>
    </source>
</reference>
<dbReference type="PROSITE" id="PS00675">
    <property type="entry name" value="SIGMA54_INTERACT_1"/>
    <property type="match status" value="1"/>
</dbReference>
<comment type="caution">
    <text evidence="8">The sequence shown here is derived from an EMBL/GenBank/DDBJ whole genome shotgun (WGS) entry which is preliminary data.</text>
</comment>
<evidence type="ECO:0000256" key="4">
    <source>
        <dbReference type="ARBA" id="ARBA00023125"/>
    </source>
</evidence>
<dbReference type="Proteomes" id="UP000004853">
    <property type="component" value="Unassembled WGS sequence"/>
</dbReference>
<dbReference type="EMBL" id="AFRQ01000115">
    <property type="protein sequence ID" value="EGP43633.1"/>
    <property type="molecule type" value="Genomic_DNA"/>
</dbReference>
<dbReference type="InterPro" id="IPR009057">
    <property type="entry name" value="Homeodomain-like_sf"/>
</dbReference>
<dbReference type="PANTHER" id="PTHR32071:SF81">
    <property type="entry name" value="PROPIONATE CATABOLISM OPERON REGULATORY PROTEIN"/>
    <property type="match status" value="1"/>
</dbReference>
<dbReference type="SUPFAM" id="SSF159800">
    <property type="entry name" value="PrpR receptor domain-like"/>
    <property type="match status" value="1"/>
</dbReference>
<dbReference type="InterPro" id="IPR035965">
    <property type="entry name" value="PAS-like_dom_sf"/>
</dbReference>
<proteinExistence type="predicted"/>
<dbReference type="Gene3D" id="1.10.10.60">
    <property type="entry name" value="Homeodomain-like"/>
    <property type="match status" value="1"/>
</dbReference>
<dbReference type="Pfam" id="PF00989">
    <property type="entry name" value="PAS"/>
    <property type="match status" value="1"/>
</dbReference>
<organism evidence="8 9">
    <name type="scientific">Achromobacter insuavis AXX-A</name>
    <dbReference type="NCBI Taxonomy" id="1003200"/>
    <lineage>
        <taxon>Bacteria</taxon>
        <taxon>Pseudomonadati</taxon>
        <taxon>Pseudomonadota</taxon>
        <taxon>Betaproteobacteria</taxon>
        <taxon>Burkholderiales</taxon>
        <taxon>Alcaligenaceae</taxon>
        <taxon>Achromobacter</taxon>
    </lineage>
</organism>
<dbReference type="PROSITE" id="PS00688">
    <property type="entry name" value="SIGMA54_INTERACT_3"/>
    <property type="match status" value="1"/>
</dbReference>
<dbReference type="InterPro" id="IPR002197">
    <property type="entry name" value="HTH_Fis"/>
</dbReference>
<dbReference type="InterPro" id="IPR003593">
    <property type="entry name" value="AAA+_ATPase"/>
</dbReference>
<dbReference type="InterPro" id="IPR025662">
    <property type="entry name" value="Sigma_54_int_dom_ATP-bd_1"/>
</dbReference>
<dbReference type="InterPro" id="IPR058031">
    <property type="entry name" value="AAA_lid_NorR"/>
</dbReference>
<dbReference type="SMART" id="SM00091">
    <property type="entry name" value="PAS"/>
    <property type="match status" value="1"/>
</dbReference>
<keyword evidence="4" id="KW-0238">DNA-binding</keyword>
<dbReference type="AlphaFoldDB" id="F7T7Y3"/>
<dbReference type="Pfam" id="PF06506">
    <property type="entry name" value="PrpR_N"/>
    <property type="match status" value="1"/>
</dbReference>
<dbReference type="eggNOG" id="COG3829">
    <property type="taxonomic scope" value="Bacteria"/>
</dbReference>
<dbReference type="Gene3D" id="3.40.50.300">
    <property type="entry name" value="P-loop containing nucleotide triphosphate hydrolases"/>
    <property type="match status" value="1"/>
</dbReference>
<dbReference type="PATRIC" id="fig|1003200.3.peg.5024"/>
<dbReference type="InterPro" id="IPR025943">
    <property type="entry name" value="Sigma_54_int_dom_ATP-bd_2"/>
</dbReference>
<evidence type="ECO:0000313" key="9">
    <source>
        <dbReference type="Proteomes" id="UP000004853"/>
    </source>
</evidence>
<dbReference type="Pfam" id="PF00158">
    <property type="entry name" value="Sigma54_activat"/>
    <property type="match status" value="1"/>
</dbReference>
<feature type="domain" description="Sigma-54 factor interaction" evidence="6">
    <location>
        <begin position="355"/>
        <end position="586"/>
    </location>
</feature>
<dbReference type="SUPFAM" id="SSF55785">
    <property type="entry name" value="PYP-like sensor domain (PAS domain)"/>
    <property type="match status" value="1"/>
</dbReference>
<dbReference type="GO" id="GO:0005524">
    <property type="term" value="F:ATP binding"/>
    <property type="evidence" value="ECO:0007669"/>
    <property type="project" value="UniProtKB-KW"/>
</dbReference>
<keyword evidence="2" id="KW-0067">ATP-binding</keyword>
<evidence type="ECO:0000256" key="5">
    <source>
        <dbReference type="ARBA" id="ARBA00023163"/>
    </source>
</evidence>
<dbReference type="CDD" id="cd00009">
    <property type="entry name" value="AAA"/>
    <property type="match status" value="1"/>
</dbReference>
<keyword evidence="1" id="KW-0547">Nucleotide-binding</keyword>
<evidence type="ECO:0000256" key="2">
    <source>
        <dbReference type="ARBA" id="ARBA00022840"/>
    </source>
</evidence>
<dbReference type="GO" id="GO:0019629">
    <property type="term" value="P:propionate catabolic process, 2-methylcitrate cycle"/>
    <property type="evidence" value="ECO:0007669"/>
    <property type="project" value="InterPro"/>
</dbReference>
<keyword evidence="5" id="KW-0804">Transcription</keyword>
<name>F7T7Y3_9BURK</name>
<dbReference type="InterPro" id="IPR025944">
    <property type="entry name" value="Sigma_54_int_dom_CS"/>
</dbReference>
<dbReference type="Gene3D" id="3.40.50.2300">
    <property type="match status" value="1"/>
</dbReference>
<dbReference type="SMART" id="SM00382">
    <property type="entry name" value="AAA"/>
    <property type="match status" value="1"/>
</dbReference>
<dbReference type="InterPro" id="IPR010524">
    <property type="entry name" value="Sig_transdc_resp-reg_PrpR_N"/>
</dbReference>
<dbReference type="FunFam" id="3.40.50.300:FF:000006">
    <property type="entry name" value="DNA-binding transcriptional regulator NtrC"/>
    <property type="match status" value="1"/>
</dbReference>
<accession>F7T7Y3</accession>
<dbReference type="PROSITE" id="PS50112">
    <property type="entry name" value="PAS"/>
    <property type="match status" value="1"/>
</dbReference>
<dbReference type="Pfam" id="PF25601">
    <property type="entry name" value="AAA_lid_14"/>
    <property type="match status" value="1"/>
</dbReference>
<gene>
    <name evidence="8" type="ORF">AXXA_25385</name>
</gene>
<evidence type="ECO:0000259" key="6">
    <source>
        <dbReference type="PROSITE" id="PS50045"/>
    </source>
</evidence>
<dbReference type="SUPFAM" id="SSF46689">
    <property type="entry name" value="Homeodomain-like"/>
    <property type="match status" value="1"/>
</dbReference>
<sequence>MKYVCCNDEIAISTFAPDAAMLTVPTPVESDPAALPRIWAVGVARIARTFAQILPSYAQRGEFKLIEAGFDAAASVINDAARQGRVDVVVAAGLNGSYLRRHVTVPVVQVKISGFEVMNALATARRISPRVALLGQHAQYPELQTFMQTFAVDILVRTYRDQDDALAQAKQLKDEGIEVLVGSGLIVDYAERMGLAGVLVYSLATVAACIEDAIEITRLQRVESSRRDYLNAVLANLDEGVAAVDAAGRVQALNPAVERLLGITAAGLAGRRLEEISPALSLDEVLRSGKREAESVHRLGGKMVVVNRIPLASGSGLSGAVLTLQEAGAIHRADRSLRTRARTRVRTVRYTLDDLHGQSVPLAKARMLGLRYARVDSTVLIGGESGTGKEVMAQGIHQASARHHFPFIAVNCASLPETLLESELFGYEDGAFSGARRGGKPGLFEAAHNGTLFLDEIGDMPPALQIRLLRVLQERQVMPVGGSEPVPVNVRIMAATHRDLAAMVAAGAFRQDLFFRLNILRIDMPTLRERHDDIWLLAQNLYQRVRQTLGLAGEPPLPEALRDALLAYDWPGNIRELENVLERLAVFLAELPDTPPDAQVRRIVADVAPELTRSAARSEPGDLAAHGRRQQAAHVREVLARCGGDRRKACEQLGISPTTLWRWLRAGG</sequence>
<dbReference type="PANTHER" id="PTHR32071">
    <property type="entry name" value="TRANSCRIPTIONAL REGULATORY PROTEIN"/>
    <property type="match status" value="1"/>
</dbReference>
<dbReference type="Pfam" id="PF02954">
    <property type="entry name" value="HTH_8"/>
    <property type="match status" value="1"/>
</dbReference>
<keyword evidence="3" id="KW-0805">Transcription regulation</keyword>
<evidence type="ECO:0000259" key="7">
    <source>
        <dbReference type="PROSITE" id="PS50112"/>
    </source>
</evidence>
<dbReference type="Gene3D" id="3.30.450.20">
    <property type="entry name" value="PAS domain"/>
    <property type="match status" value="1"/>
</dbReference>
<dbReference type="Gene3D" id="1.10.8.60">
    <property type="match status" value="1"/>
</dbReference>
<evidence type="ECO:0000256" key="3">
    <source>
        <dbReference type="ARBA" id="ARBA00023015"/>
    </source>
</evidence>
<dbReference type="InterPro" id="IPR002078">
    <property type="entry name" value="Sigma_54_int"/>
</dbReference>
<dbReference type="NCBIfam" id="TIGR02329">
    <property type="entry name" value="propionate_PrpR"/>
    <property type="match status" value="1"/>
</dbReference>
<dbReference type="SUPFAM" id="SSF52540">
    <property type="entry name" value="P-loop containing nucleoside triphosphate hydrolases"/>
    <property type="match status" value="1"/>
</dbReference>
<dbReference type="GO" id="GO:0000156">
    <property type="term" value="F:phosphorelay response regulator activity"/>
    <property type="evidence" value="ECO:0007669"/>
    <property type="project" value="InterPro"/>
</dbReference>
<protein>
    <submittedName>
        <fullName evidence="8">Putative PAS/PAC sensor protein</fullName>
    </submittedName>
</protein>
<dbReference type="InterPro" id="IPR027417">
    <property type="entry name" value="P-loop_NTPase"/>
</dbReference>
<dbReference type="GO" id="GO:0006355">
    <property type="term" value="P:regulation of DNA-templated transcription"/>
    <property type="evidence" value="ECO:0007669"/>
    <property type="project" value="InterPro"/>
</dbReference>
<evidence type="ECO:0000256" key="1">
    <source>
        <dbReference type="ARBA" id="ARBA00022741"/>
    </source>
</evidence>